<dbReference type="Proteomes" id="UP000244855">
    <property type="component" value="Unassembled WGS sequence"/>
</dbReference>
<sequence>MPAKTFSKKLAPTPAQSSPNDIYLSRRGGSKESIVKQMSIPETITALDNYPPLLRIPSEIRREIFRYVLPSSTKRFLLYTDCESTAISKKWNKKCRPHPDTLTLDILQTNRLIYNECLSILYSENLFHFYAFNYLPVLDFIRHLSPEAKSLVRKVRLTPLTDNQDEEPANHNAFCTVIHDSLPGLSELQADPLVFF</sequence>
<feature type="region of interest" description="Disordered" evidence="1">
    <location>
        <begin position="1"/>
        <end position="23"/>
    </location>
</feature>
<evidence type="ECO:0000313" key="3">
    <source>
        <dbReference type="EMBL" id="PVH97721.1"/>
    </source>
</evidence>
<dbReference type="PANTHER" id="PTHR42085">
    <property type="entry name" value="F-BOX DOMAIN-CONTAINING PROTEIN"/>
    <property type="match status" value="1"/>
</dbReference>
<dbReference type="PANTHER" id="PTHR42085:SF1">
    <property type="entry name" value="F-BOX DOMAIN-CONTAINING PROTEIN"/>
    <property type="match status" value="1"/>
</dbReference>
<dbReference type="InterPro" id="IPR056632">
    <property type="entry name" value="DUF7730"/>
</dbReference>
<dbReference type="EMBL" id="KZ805430">
    <property type="protein sequence ID" value="PVH97721.1"/>
    <property type="molecule type" value="Genomic_DNA"/>
</dbReference>
<gene>
    <name evidence="3" type="ORF">DM02DRAFT_532690</name>
</gene>
<protein>
    <recommendedName>
        <fullName evidence="2">DUF7730 domain-containing protein</fullName>
    </recommendedName>
</protein>
<organism evidence="3 4">
    <name type="scientific">Periconia macrospinosa</name>
    <dbReference type="NCBI Taxonomy" id="97972"/>
    <lineage>
        <taxon>Eukaryota</taxon>
        <taxon>Fungi</taxon>
        <taxon>Dikarya</taxon>
        <taxon>Ascomycota</taxon>
        <taxon>Pezizomycotina</taxon>
        <taxon>Dothideomycetes</taxon>
        <taxon>Pleosporomycetidae</taxon>
        <taxon>Pleosporales</taxon>
        <taxon>Massarineae</taxon>
        <taxon>Periconiaceae</taxon>
        <taxon>Periconia</taxon>
    </lineage>
</organism>
<dbReference type="AlphaFoldDB" id="A0A2V1DIN5"/>
<accession>A0A2V1DIN5</accession>
<dbReference type="InterPro" id="IPR038883">
    <property type="entry name" value="AN11006-like"/>
</dbReference>
<proteinExistence type="predicted"/>
<dbReference type="OrthoDB" id="62952at2759"/>
<dbReference type="Pfam" id="PF24864">
    <property type="entry name" value="DUF7730"/>
    <property type="match status" value="1"/>
</dbReference>
<evidence type="ECO:0000259" key="2">
    <source>
        <dbReference type="Pfam" id="PF24864"/>
    </source>
</evidence>
<feature type="domain" description="DUF7730" evidence="2">
    <location>
        <begin position="53"/>
        <end position="157"/>
    </location>
</feature>
<evidence type="ECO:0000313" key="4">
    <source>
        <dbReference type="Proteomes" id="UP000244855"/>
    </source>
</evidence>
<name>A0A2V1DIN5_9PLEO</name>
<keyword evidence="4" id="KW-1185">Reference proteome</keyword>
<reference evidence="3 4" key="1">
    <citation type="journal article" date="2018" name="Sci. Rep.">
        <title>Comparative genomics provides insights into the lifestyle and reveals functional heterogeneity of dark septate endophytic fungi.</title>
        <authorList>
            <person name="Knapp D.G."/>
            <person name="Nemeth J.B."/>
            <person name="Barry K."/>
            <person name="Hainaut M."/>
            <person name="Henrissat B."/>
            <person name="Johnson J."/>
            <person name="Kuo A."/>
            <person name="Lim J.H.P."/>
            <person name="Lipzen A."/>
            <person name="Nolan M."/>
            <person name="Ohm R.A."/>
            <person name="Tamas L."/>
            <person name="Grigoriev I.V."/>
            <person name="Spatafora J.W."/>
            <person name="Nagy L.G."/>
            <person name="Kovacs G.M."/>
        </authorList>
    </citation>
    <scope>NUCLEOTIDE SEQUENCE [LARGE SCALE GENOMIC DNA]</scope>
    <source>
        <strain evidence="3 4">DSE2036</strain>
    </source>
</reference>
<evidence type="ECO:0000256" key="1">
    <source>
        <dbReference type="SAM" id="MobiDB-lite"/>
    </source>
</evidence>